<accession>A0A4C1U1Y4</accession>
<evidence type="ECO:0000313" key="2">
    <source>
        <dbReference type="EMBL" id="GBP20270.1"/>
    </source>
</evidence>
<sequence length="149" mass="16562">MMKVMVDDIRGVSGGRCPPESGSLRLQEASPKADTSQSDVTLDACQRTWRLEANELCMRVRSVSGVRKLLERSLGAETVRGLGVQTAGWPRGLDRRRPIATEEQPELPKRDKKDLLPLCCAECPSERVSPKLQACADRTQALTLLLRYK</sequence>
<protein>
    <submittedName>
        <fullName evidence="2">Uncharacterized protein</fullName>
    </submittedName>
</protein>
<proteinExistence type="predicted"/>
<dbReference type="EMBL" id="BGZK01000116">
    <property type="protein sequence ID" value="GBP20270.1"/>
    <property type="molecule type" value="Genomic_DNA"/>
</dbReference>
<gene>
    <name evidence="2" type="ORF">EVAR_82144_1</name>
</gene>
<evidence type="ECO:0000256" key="1">
    <source>
        <dbReference type="SAM" id="MobiDB-lite"/>
    </source>
</evidence>
<reference evidence="2 3" key="1">
    <citation type="journal article" date="2019" name="Commun. Biol.">
        <title>The bagworm genome reveals a unique fibroin gene that provides high tensile strength.</title>
        <authorList>
            <person name="Kono N."/>
            <person name="Nakamura H."/>
            <person name="Ohtoshi R."/>
            <person name="Tomita M."/>
            <person name="Numata K."/>
            <person name="Arakawa K."/>
        </authorList>
    </citation>
    <scope>NUCLEOTIDE SEQUENCE [LARGE SCALE GENOMIC DNA]</scope>
</reference>
<keyword evidence="3" id="KW-1185">Reference proteome</keyword>
<name>A0A4C1U1Y4_EUMVA</name>
<dbReference type="Proteomes" id="UP000299102">
    <property type="component" value="Unassembled WGS sequence"/>
</dbReference>
<dbReference type="AlphaFoldDB" id="A0A4C1U1Y4"/>
<comment type="caution">
    <text evidence="2">The sequence shown here is derived from an EMBL/GenBank/DDBJ whole genome shotgun (WGS) entry which is preliminary data.</text>
</comment>
<feature type="region of interest" description="Disordered" evidence="1">
    <location>
        <begin position="1"/>
        <end position="39"/>
    </location>
</feature>
<organism evidence="2 3">
    <name type="scientific">Eumeta variegata</name>
    <name type="common">Bagworm moth</name>
    <name type="synonym">Eumeta japonica</name>
    <dbReference type="NCBI Taxonomy" id="151549"/>
    <lineage>
        <taxon>Eukaryota</taxon>
        <taxon>Metazoa</taxon>
        <taxon>Ecdysozoa</taxon>
        <taxon>Arthropoda</taxon>
        <taxon>Hexapoda</taxon>
        <taxon>Insecta</taxon>
        <taxon>Pterygota</taxon>
        <taxon>Neoptera</taxon>
        <taxon>Endopterygota</taxon>
        <taxon>Lepidoptera</taxon>
        <taxon>Glossata</taxon>
        <taxon>Ditrysia</taxon>
        <taxon>Tineoidea</taxon>
        <taxon>Psychidae</taxon>
        <taxon>Oiketicinae</taxon>
        <taxon>Eumeta</taxon>
    </lineage>
</organism>
<feature type="compositionally biased region" description="Basic and acidic residues" evidence="1">
    <location>
        <begin position="1"/>
        <end position="10"/>
    </location>
</feature>
<evidence type="ECO:0000313" key="3">
    <source>
        <dbReference type="Proteomes" id="UP000299102"/>
    </source>
</evidence>